<feature type="transmembrane region" description="Helical" evidence="8">
    <location>
        <begin position="198"/>
        <end position="214"/>
    </location>
</feature>
<evidence type="ECO:0000256" key="2">
    <source>
        <dbReference type="ARBA" id="ARBA00007783"/>
    </source>
</evidence>
<dbReference type="Proteomes" id="UP000002384">
    <property type="component" value="Chromosome"/>
</dbReference>
<protein>
    <submittedName>
        <fullName evidence="10">ABC-2 type transporter</fullName>
    </submittedName>
</protein>
<sequence length="285" mass="31885">MKFENKVVKRTTASELRHPMELLAKMGRDLIASRELAWQLMKRDIQAEYRQSILGYCWAFLPALVTATGLTLASRSKVLNVGVTDIPYPAFVMISMVLWQTFTESLNGPVQMVTKSKQMLARVNFPREALLVATVGKILFNLGIKLILVIGIFLWYRISISWSIFLAPVALIHLMLLGIAIGTFLCPFAMLYQDFSKGIVLMTGFWLFLTPVFFPEPKGAGSFATLVRLNPVTPLLVTTRELATTGAITNEVGFWIASLIAIGGFLIAWLMYRLAMPFVIERISS</sequence>
<evidence type="ECO:0000256" key="3">
    <source>
        <dbReference type="ARBA" id="ARBA00022448"/>
    </source>
</evidence>
<feature type="transmembrane region" description="Helical" evidence="8">
    <location>
        <begin position="162"/>
        <end position="186"/>
    </location>
</feature>
<feature type="transmembrane region" description="Helical" evidence="8">
    <location>
        <begin position="252"/>
        <end position="272"/>
    </location>
</feature>
<dbReference type="eggNOG" id="COG1682">
    <property type="taxonomic scope" value="Bacteria"/>
</dbReference>
<gene>
    <name evidence="10" type="ordered locus">PCC7424_0325</name>
</gene>
<organism evidence="10 11">
    <name type="scientific">Gloeothece citriformis (strain PCC 7424)</name>
    <name type="common">Cyanothece sp. (strain PCC 7424)</name>
    <dbReference type="NCBI Taxonomy" id="65393"/>
    <lineage>
        <taxon>Bacteria</taxon>
        <taxon>Bacillati</taxon>
        <taxon>Cyanobacteriota</taxon>
        <taxon>Cyanophyceae</taxon>
        <taxon>Oscillatoriophycideae</taxon>
        <taxon>Chroococcales</taxon>
        <taxon>Aphanothecaceae</taxon>
        <taxon>Gloeothece</taxon>
        <taxon>Gloeothece citriformis</taxon>
    </lineage>
</organism>
<keyword evidence="5 8" id="KW-0812">Transmembrane</keyword>
<keyword evidence="3" id="KW-0813">Transport</keyword>
<feature type="domain" description="ABC-2 type transporter transmembrane" evidence="9">
    <location>
        <begin position="37"/>
        <end position="236"/>
    </location>
</feature>
<reference evidence="11" key="1">
    <citation type="journal article" date="2011" name="MBio">
        <title>Novel metabolic attributes of the genus Cyanothece, comprising a group of unicellular nitrogen-fixing Cyanobacteria.</title>
        <authorList>
            <person name="Bandyopadhyay A."/>
            <person name="Elvitigala T."/>
            <person name="Welsh E."/>
            <person name="Stockel J."/>
            <person name="Liberton M."/>
            <person name="Min H."/>
            <person name="Sherman L.A."/>
            <person name="Pakrasi H.B."/>
        </authorList>
    </citation>
    <scope>NUCLEOTIDE SEQUENCE [LARGE SCALE GENOMIC DNA]</scope>
    <source>
        <strain evidence="11">PCC 7424</strain>
    </source>
</reference>
<dbReference type="AlphaFoldDB" id="B7KBX0"/>
<name>B7KBX0_GLOC7</name>
<dbReference type="PANTHER" id="PTHR30413">
    <property type="entry name" value="INNER MEMBRANE TRANSPORT PERMEASE"/>
    <property type="match status" value="1"/>
</dbReference>
<keyword evidence="7 8" id="KW-0472">Membrane</keyword>
<dbReference type="EMBL" id="CP001291">
    <property type="protein sequence ID" value="ACK68793.1"/>
    <property type="molecule type" value="Genomic_DNA"/>
</dbReference>
<evidence type="ECO:0000259" key="9">
    <source>
        <dbReference type="Pfam" id="PF01061"/>
    </source>
</evidence>
<dbReference type="STRING" id="65393.PCC7424_0325"/>
<dbReference type="InterPro" id="IPR013525">
    <property type="entry name" value="ABC2_TM"/>
</dbReference>
<keyword evidence="6 8" id="KW-1133">Transmembrane helix</keyword>
<comment type="subcellular location">
    <subcellularLocation>
        <location evidence="1">Cell inner membrane</location>
        <topology evidence="1">Multi-pass membrane protein</topology>
    </subcellularLocation>
</comment>
<keyword evidence="11" id="KW-1185">Reference proteome</keyword>
<evidence type="ECO:0000313" key="10">
    <source>
        <dbReference type="EMBL" id="ACK68793.1"/>
    </source>
</evidence>
<dbReference type="Pfam" id="PF01061">
    <property type="entry name" value="ABC2_membrane"/>
    <property type="match status" value="1"/>
</dbReference>
<dbReference type="KEGG" id="cyc:PCC7424_0325"/>
<proteinExistence type="inferred from homology"/>
<evidence type="ECO:0000313" key="11">
    <source>
        <dbReference type="Proteomes" id="UP000002384"/>
    </source>
</evidence>
<dbReference type="PANTHER" id="PTHR30413:SF8">
    <property type="entry name" value="TRANSPORT PERMEASE PROTEIN"/>
    <property type="match status" value="1"/>
</dbReference>
<feature type="transmembrane region" description="Helical" evidence="8">
    <location>
        <begin position="86"/>
        <end position="108"/>
    </location>
</feature>
<accession>B7KBX0</accession>
<dbReference type="GO" id="GO:0015920">
    <property type="term" value="P:lipopolysaccharide transport"/>
    <property type="evidence" value="ECO:0007669"/>
    <property type="project" value="TreeGrafter"/>
</dbReference>
<comment type="similarity">
    <text evidence="2">Belongs to the ABC-2 integral membrane protein family.</text>
</comment>
<evidence type="ECO:0000256" key="1">
    <source>
        <dbReference type="ARBA" id="ARBA00004429"/>
    </source>
</evidence>
<evidence type="ECO:0000256" key="4">
    <source>
        <dbReference type="ARBA" id="ARBA00022475"/>
    </source>
</evidence>
<feature type="transmembrane region" description="Helical" evidence="8">
    <location>
        <begin position="53"/>
        <end position="74"/>
    </location>
</feature>
<dbReference type="HOGENOM" id="CLU_060703_2_1_3"/>
<keyword evidence="4" id="KW-1003">Cell membrane</keyword>
<dbReference type="OrthoDB" id="9786910at2"/>
<dbReference type="GO" id="GO:0005886">
    <property type="term" value="C:plasma membrane"/>
    <property type="evidence" value="ECO:0007669"/>
    <property type="project" value="UniProtKB-SubCell"/>
</dbReference>
<evidence type="ECO:0000256" key="8">
    <source>
        <dbReference type="SAM" id="Phobius"/>
    </source>
</evidence>
<evidence type="ECO:0000256" key="6">
    <source>
        <dbReference type="ARBA" id="ARBA00022989"/>
    </source>
</evidence>
<evidence type="ECO:0000256" key="7">
    <source>
        <dbReference type="ARBA" id="ARBA00023136"/>
    </source>
</evidence>
<evidence type="ECO:0000256" key="5">
    <source>
        <dbReference type="ARBA" id="ARBA00022692"/>
    </source>
</evidence>
<feature type="transmembrane region" description="Helical" evidence="8">
    <location>
        <begin position="129"/>
        <end position="156"/>
    </location>
</feature>
<dbReference type="GO" id="GO:0140359">
    <property type="term" value="F:ABC-type transporter activity"/>
    <property type="evidence" value="ECO:0007669"/>
    <property type="project" value="InterPro"/>
</dbReference>